<proteinExistence type="predicted"/>
<organism evidence="3 4">
    <name type="scientific">Acipenser ruthenus</name>
    <name type="common">Sterlet sturgeon</name>
    <dbReference type="NCBI Taxonomy" id="7906"/>
    <lineage>
        <taxon>Eukaryota</taxon>
        <taxon>Metazoa</taxon>
        <taxon>Chordata</taxon>
        <taxon>Craniata</taxon>
        <taxon>Vertebrata</taxon>
        <taxon>Euteleostomi</taxon>
        <taxon>Actinopterygii</taxon>
        <taxon>Chondrostei</taxon>
        <taxon>Acipenseriformes</taxon>
        <taxon>Acipenseridae</taxon>
        <taxon>Acipenser</taxon>
    </lineage>
</organism>
<dbReference type="Pfam" id="PF00435">
    <property type="entry name" value="Spectrin"/>
    <property type="match status" value="3"/>
</dbReference>
<dbReference type="FunFam" id="1.20.58.60:FF:000018">
    <property type="entry name" value="Spectrin beta chain"/>
    <property type="match status" value="1"/>
</dbReference>
<accession>A0A662YNR5</accession>
<reference evidence="3 4" key="1">
    <citation type="submission" date="2019-01" db="EMBL/GenBank/DDBJ databases">
        <title>Draft Genome and Complete Hox-Cluster Characterization of the Sterlet Sturgeon (Acipenser ruthenus).</title>
        <authorList>
            <person name="Wei Q."/>
        </authorList>
    </citation>
    <scope>NUCLEOTIDE SEQUENCE [LARGE SCALE GENOMIC DNA]</scope>
    <source>
        <strain evidence="3">WHYD16114868_AA</strain>
        <tissue evidence="3">Blood</tissue>
    </source>
</reference>
<gene>
    <name evidence="3" type="ORF">EOD39_13404</name>
</gene>
<name>A0A662YNR5_ACIRT</name>
<dbReference type="SUPFAM" id="SSF46966">
    <property type="entry name" value="Spectrin repeat"/>
    <property type="match status" value="2"/>
</dbReference>
<evidence type="ECO:0000313" key="3">
    <source>
        <dbReference type="EMBL" id="RXM98217.1"/>
    </source>
</evidence>
<keyword evidence="2" id="KW-0009">Actin-binding</keyword>
<dbReference type="InterPro" id="IPR018159">
    <property type="entry name" value="Spectrin/alpha-actinin"/>
</dbReference>
<dbReference type="GO" id="GO:0003779">
    <property type="term" value="F:actin binding"/>
    <property type="evidence" value="ECO:0007669"/>
    <property type="project" value="UniProtKB-KW"/>
</dbReference>
<evidence type="ECO:0000313" key="4">
    <source>
        <dbReference type="Proteomes" id="UP000289886"/>
    </source>
</evidence>
<sequence length="399" mass="46420">MLGINKPSTAMAELLGFCDDITTQHAMQQPTGTASTVWEQILRRQGQVDKQYTSLKDLAEERRTKLQDTYCLFQLSREVEDLENWIREREKVASCQEMGQDINQVTTMRDKFRDFARDTGSIGQERMDNVNHMIDGLIDREHSEAATMAEWKDNLNESWGDLLELIDTRSQLLTTSYDLHKYFYDGKELLALLQEKHTQLPADVGGDVSTAESFHRMHAAFERDIHTLGKQVQQFQDSAARLHAQYVGDQADAIQHTEHEVVEAWKALLDACDGRRTRLEDTADKFRFFSMVRDLMSWMESIIRQIETQEKPRDVSSVELLMKYHQGIKAEMDARNRSFSTCVDLGMALLAHKHQASQEIKEKLIQLTEKKKEMLVKWDDRWDWLRLCEFCLYCAALER</sequence>
<dbReference type="Gene3D" id="1.20.58.60">
    <property type="match status" value="2"/>
</dbReference>
<dbReference type="InterPro" id="IPR002017">
    <property type="entry name" value="Spectrin_repeat"/>
</dbReference>
<dbReference type="EMBL" id="SCEB01000764">
    <property type="protein sequence ID" value="RXM98217.1"/>
    <property type="molecule type" value="Genomic_DNA"/>
</dbReference>
<dbReference type="CDD" id="cd00176">
    <property type="entry name" value="SPEC"/>
    <property type="match status" value="2"/>
</dbReference>
<comment type="caution">
    <text evidence="3">The sequence shown here is derived from an EMBL/GenBank/DDBJ whole genome shotgun (WGS) entry which is preliminary data.</text>
</comment>
<dbReference type="AlphaFoldDB" id="A0A662YNR5"/>
<dbReference type="PANTHER" id="PTHR11915">
    <property type="entry name" value="SPECTRIN/FILAMIN RELATED CYTOSKELETAL PROTEIN"/>
    <property type="match status" value="1"/>
</dbReference>
<keyword evidence="4" id="KW-1185">Reference proteome</keyword>
<evidence type="ECO:0000256" key="1">
    <source>
        <dbReference type="ARBA" id="ARBA00022737"/>
    </source>
</evidence>
<dbReference type="SMART" id="SM00150">
    <property type="entry name" value="SPEC"/>
    <property type="match status" value="3"/>
</dbReference>
<evidence type="ECO:0000256" key="2">
    <source>
        <dbReference type="ARBA" id="ARBA00023203"/>
    </source>
</evidence>
<dbReference type="Proteomes" id="UP000289886">
    <property type="component" value="Unassembled WGS sequence"/>
</dbReference>
<keyword evidence="1" id="KW-0677">Repeat</keyword>
<dbReference type="FunFam" id="1.20.58.60:FF:000019">
    <property type="entry name" value="Spectrin beta chain"/>
    <property type="match status" value="1"/>
</dbReference>
<protein>
    <submittedName>
        <fullName evidence="3">Spectrin beta chain, erythrocytic</fullName>
    </submittedName>
</protein>